<keyword evidence="3 8" id="KW-0159">Chromosome partition</keyword>
<protein>
    <recommendedName>
        <fullName evidence="8">Chromosome-anchoring protein RacA</fullName>
    </recommendedName>
</protein>
<evidence type="ECO:0000256" key="1">
    <source>
        <dbReference type="ARBA" id="ARBA00022490"/>
    </source>
</evidence>
<dbReference type="InterPro" id="IPR009061">
    <property type="entry name" value="DNA-bd_dom_put_sf"/>
</dbReference>
<comment type="subcellular location">
    <subcellularLocation>
        <location evidence="8">Cytoplasm</location>
    </subcellularLocation>
    <text evidence="8">Localizes to cell poles and nucleoid.</text>
</comment>
<dbReference type="InterPro" id="IPR000551">
    <property type="entry name" value="MerR-type_HTH_dom"/>
</dbReference>
<evidence type="ECO:0000313" key="11">
    <source>
        <dbReference type="Proteomes" id="UP000321555"/>
    </source>
</evidence>
<evidence type="ECO:0000256" key="7">
    <source>
        <dbReference type="ARBA" id="ARBA00023306"/>
    </source>
</evidence>
<dbReference type="SUPFAM" id="SSF46955">
    <property type="entry name" value="Putative DNA-binding domain"/>
    <property type="match status" value="1"/>
</dbReference>
<accession>A0A5B8ZA90</accession>
<dbReference type="Proteomes" id="UP000321555">
    <property type="component" value="Chromosome"/>
</dbReference>
<keyword evidence="11" id="KW-1185">Reference proteome</keyword>
<dbReference type="GO" id="GO:0003690">
    <property type="term" value="F:double-stranded DNA binding"/>
    <property type="evidence" value="ECO:0007669"/>
    <property type="project" value="UniProtKB-UniRule"/>
</dbReference>
<dbReference type="HAMAP" id="MF_01170">
    <property type="entry name" value="RacA"/>
    <property type="match status" value="1"/>
</dbReference>
<dbReference type="Gene3D" id="1.10.1660.10">
    <property type="match status" value="1"/>
</dbReference>
<keyword evidence="7 8" id="KW-0131">Cell cycle</keyword>
<dbReference type="InterPro" id="IPR023522">
    <property type="entry name" value="Chrosome_anchoring_RacA"/>
</dbReference>
<reference evidence="11" key="1">
    <citation type="submission" date="2019-08" db="EMBL/GenBank/DDBJ databases">
        <authorList>
            <person name="Zheng X."/>
        </authorList>
    </citation>
    <scope>NUCLEOTIDE SEQUENCE [LARGE SCALE GENOMIC DNA]</scope>
    <source>
        <strain evidence="11">FJAT-25496</strain>
    </source>
</reference>
<evidence type="ECO:0000313" key="10">
    <source>
        <dbReference type="EMBL" id="QED49163.1"/>
    </source>
</evidence>
<organism evidence="10 11">
    <name type="scientific">Cytobacillus dafuensis</name>
    <name type="common">Bacillus dafuensis</name>
    <dbReference type="NCBI Taxonomy" id="1742359"/>
    <lineage>
        <taxon>Bacteria</taxon>
        <taxon>Bacillati</taxon>
        <taxon>Bacillota</taxon>
        <taxon>Bacilli</taxon>
        <taxon>Bacillales</taxon>
        <taxon>Bacillaceae</taxon>
        <taxon>Cytobacillus</taxon>
    </lineage>
</organism>
<sequence>MNTSAVAKLLGVSPSTVQRWVRQLELQMERNELGHYLFTEEDIHLLKQVQEQLNKGIILQDVSITDKKARRGTMNASVSIHDQATEKILKKLEELEQRINGKADDVVSYQLLQHRREIEDLQAELIQLNERIEKLEARHDFTKKNIPAENLFVFEKELPRKKMKKKNIITTLFGF</sequence>
<dbReference type="GO" id="GO:0005737">
    <property type="term" value="C:cytoplasm"/>
    <property type="evidence" value="ECO:0007669"/>
    <property type="project" value="UniProtKB-SubCell"/>
</dbReference>
<dbReference type="GO" id="GO:0008356">
    <property type="term" value="P:asymmetric cell division"/>
    <property type="evidence" value="ECO:0007669"/>
    <property type="project" value="UniProtKB-UniRule"/>
</dbReference>
<comment type="function">
    <text evidence="8">Required for the formation of axial filaments and for anchoring the origin regions at the cell poles in sporulating cells, thus ensuring proper chromosome segregation in the prespore. Binds in a dispersed manner throughout the chromosome but preferentially to sites clustered in the origin portion of the chromosome, causing condensation of the chromosome and its remodeling into an elongated, anchored structure.</text>
</comment>
<dbReference type="GO" id="GO:0007059">
    <property type="term" value="P:chromosome segregation"/>
    <property type="evidence" value="ECO:0007669"/>
    <property type="project" value="UniProtKB-UniRule"/>
</dbReference>
<name>A0A5B8ZA90_CYTDA</name>
<keyword evidence="5 8" id="KW-0175">Coiled coil</keyword>
<feature type="coiled-coil region" evidence="8">
    <location>
        <begin position="85"/>
        <end position="145"/>
    </location>
</feature>
<dbReference type="CDD" id="cd04762">
    <property type="entry name" value="HTH_MerR-trunc"/>
    <property type="match status" value="1"/>
</dbReference>
<evidence type="ECO:0000259" key="9">
    <source>
        <dbReference type="Pfam" id="PF13411"/>
    </source>
</evidence>
<dbReference type="OrthoDB" id="2991292at2"/>
<comment type="similarity">
    <text evidence="8">Belongs to the RacA family.</text>
</comment>
<evidence type="ECO:0000256" key="8">
    <source>
        <dbReference type="HAMAP-Rule" id="MF_01170"/>
    </source>
</evidence>
<dbReference type="GO" id="GO:0030261">
    <property type="term" value="P:chromosome condensation"/>
    <property type="evidence" value="ECO:0007669"/>
    <property type="project" value="UniProtKB-UniRule"/>
</dbReference>
<proteinExistence type="inferred from homology"/>
<dbReference type="EMBL" id="CP042593">
    <property type="protein sequence ID" value="QED49163.1"/>
    <property type="molecule type" value="Genomic_DNA"/>
</dbReference>
<evidence type="ECO:0000256" key="2">
    <source>
        <dbReference type="ARBA" id="ARBA00022618"/>
    </source>
</evidence>
<dbReference type="Pfam" id="PF13411">
    <property type="entry name" value="MerR_1"/>
    <property type="match status" value="1"/>
</dbReference>
<evidence type="ECO:0000256" key="5">
    <source>
        <dbReference type="ARBA" id="ARBA00023054"/>
    </source>
</evidence>
<keyword evidence="2 8" id="KW-0132">Cell division</keyword>
<gene>
    <name evidence="8" type="primary">racA</name>
    <name evidence="10" type="ORF">FSZ17_18955</name>
</gene>
<feature type="DNA-binding region" description="H-T-H motif" evidence="8">
    <location>
        <begin position="3"/>
        <end position="23"/>
    </location>
</feature>
<dbReference type="AlphaFoldDB" id="A0A5B8ZA90"/>
<dbReference type="RefSeq" id="WP_057773257.1">
    <property type="nucleotide sequence ID" value="NZ_CP042593.1"/>
</dbReference>
<feature type="domain" description="HTH merR-type" evidence="9">
    <location>
        <begin position="1"/>
        <end position="63"/>
    </location>
</feature>
<dbReference type="GO" id="GO:0006355">
    <property type="term" value="P:regulation of DNA-templated transcription"/>
    <property type="evidence" value="ECO:0007669"/>
    <property type="project" value="InterPro"/>
</dbReference>
<keyword evidence="6 8" id="KW-0238">DNA-binding</keyword>
<keyword evidence="4 8" id="KW-0749">Sporulation</keyword>
<evidence type="ECO:0000256" key="4">
    <source>
        <dbReference type="ARBA" id="ARBA00022969"/>
    </source>
</evidence>
<evidence type="ECO:0000256" key="3">
    <source>
        <dbReference type="ARBA" id="ARBA00022829"/>
    </source>
</evidence>
<dbReference type="GO" id="GO:0030435">
    <property type="term" value="P:sporulation resulting in formation of a cellular spore"/>
    <property type="evidence" value="ECO:0007669"/>
    <property type="project" value="UniProtKB-UniRule"/>
</dbReference>
<evidence type="ECO:0000256" key="6">
    <source>
        <dbReference type="ARBA" id="ARBA00023125"/>
    </source>
</evidence>
<keyword evidence="1 8" id="KW-0963">Cytoplasm</keyword>
<dbReference type="KEGG" id="bda:FSZ17_18955"/>
<dbReference type="STRING" id="1742359.GCA_001439625_03316"/>